<gene>
    <name evidence="2" type="ORF">L596_021483</name>
</gene>
<evidence type="ECO:0000313" key="2">
    <source>
        <dbReference type="EMBL" id="TKR69307.1"/>
    </source>
</evidence>
<dbReference type="EMBL" id="AZBU02000007">
    <property type="protein sequence ID" value="TKR69307.1"/>
    <property type="molecule type" value="Genomic_DNA"/>
</dbReference>
<evidence type="ECO:0000313" key="3">
    <source>
        <dbReference type="Proteomes" id="UP000298663"/>
    </source>
</evidence>
<keyword evidence="1" id="KW-1133">Transmembrane helix</keyword>
<dbReference type="Proteomes" id="UP000298663">
    <property type="component" value="Unassembled WGS sequence"/>
</dbReference>
<feature type="transmembrane region" description="Helical" evidence="1">
    <location>
        <begin position="87"/>
        <end position="105"/>
    </location>
</feature>
<reference evidence="2 3" key="1">
    <citation type="journal article" date="2015" name="Genome Biol.">
        <title>Comparative genomics of Steinernema reveals deeply conserved gene regulatory networks.</title>
        <authorList>
            <person name="Dillman A.R."/>
            <person name="Macchietto M."/>
            <person name="Porter C.F."/>
            <person name="Rogers A."/>
            <person name="Williams B."/>
            <person name="Antoshechkin I."/>
            <person name="Lee M.M."/>
            <person name="Goodwin Z."/>
            <person name="Lu X."/>
            <person name="Lewis E.E."/>
            <person name="Goodrich-Blair H."/>
            <person name="Stock S.P."/>
            <person name="Adams B.J."/>
            <person name="Sternberg P.W."/>
            <person name="Mortazavi A."/>
        </authorList>
    </citation>
    <scope>NUCLEOTIDE SEQUENCE [LARGE SCALE GENOMIC DNA]</scope>
    <source>
        <strain evidence="2 3">ALL</strain>
    </source>
</reference>
<proteinExistence type="predicted"/>
<sequence length="116" mass="13386">MGSQAWENRGDRKVFEKAVYPLVSWQRKSQVFKQFSLPPFVLQCLLSLFISFSHSMAISANVLAIIIVTFTWIIRLAYNGNRDPRFVAIRFFGFLCGMTLCYQFLLGLKHFGINVI</sequence>
<accession>A0A4U5MIX5</accession>
<keyword evidence="3" id="KW-1185">Reference proteome</keyword>
<organism evidence="2 3">
    <name type="scientific">Steinernema carpocapsae</name>
    <name type="common">Entomopathogenic nematode</name>
    <dbReference type="NCBI Taxonomy" id="34508"/>
    <lineage>
        <taxon>Eukaryota</taxon>
        <taxon>Metazoa</taxon>
        <taxon>Ecdysozoa</taxon>
        <taxon>Nematoda</taxon>
        <taxon>Chromadorea</taxon>
        <taxon>Rhabditida</taxon>
        <taxon>Tylenchina</taxon>
        <taxon>Panagrolaimomorpha</taxon>
        <taxon>Strongyloidoidea</taxon>
        <taxon>Steinernematidae</taxon>
        <taxon>Steinernema</taxon>
    </lineage>
</organism>
<evidence type="ECO:0000256" key="1">
    <source>
        <dbReference type="SAM" id="Phobius"/>
    </source>
</evidence>
<protein>
    <submittedName>
        <fullName evidence="2">Uncharacterized protein</fullName>
    </submittedName>
</protein>
<reference evidence="2 3" key="2">
    <citation type="journal article" date="2019" name="G3 (Bethesda)">
        <title>Hybrid Assembly of the Genome of the Entomopathogenic Nematode Steinernema carpocapsae Identifies the X-Chromosome.</title>
        <authorList>
            <person name="Serra L."/>
            <person name="Macchietto M."/>
            <person name="Macias-Munoz A."/>
            <person name="McGill C.J."/>
            <person name="Rodriguez I.M."/>
            <person name="Rodriguez B."/>
            <person name="Murad R."/>
            <person name="Mortazavi A."/>
        </authorList>
    </citation>
    <scope>NUCLEOTIDE SEQUENCE [LARGE SCALE GENOMIC DNA]</scope>
    <source>
        <strain evidence="2 3">ALL</strain>
    </source>
</reference>
<name>A0A4U5MIX5_STECR</name>
<dbReference type="AlphaFoldDB" id="A0A4U5MIX5"/>
<comment type="caution">
    <text evidence="2">The sequence shown here is derived from an EMBL/GenBank/DDBJ whole genome shotgun (WGS) entry which is preliminary data.</text>
</comment>
<keyword evidence="1" id="KW-0472">Membrane</keyword>
<keyword evidence="1" id="KW-0812">Transmembrane</keyword>
<feature type="transmembrane region" description="Helical" evidence="1">
    <location>
        <begin position="35"/>
        <end position="52"/>
    </location>
</feature>
<feature type="transmembrane region" description="Helical" evidence="1">
    <location>
        <begin position="58"/>
        <end position="78"/>
    </location>
</feature>